<dbReference type="InterPro" id="IPR006101">
    <property type="entry name" value="Glyco_hydro_2"/>
</dbReference>
<dbReference type="PROSITE" id="PS00719">
    <property type="entry name" value="GLYCOSYL_HYDROL_F2_1"/>
    <property type="match status" value="1"/>
</dbReference>
<dbReference type="InterPro" id="IPR008979">
    <property type="entry name" value="Galactose-bd-like_sf"/>
</dbReference>
<sequence length="972" mass="109300">MFTKKLSFLFVLLLLAAEAFSKSPAKREVKYLSGTDNKNTVAWDFMVTGGRQSGKWTTIQVPSHWEQQGFGTYNYGRDYVTYGKNFRFADEKGLYKHKFQVPKGWKGKDIYIVFEGAMTDTEVKINGKSAGPVHQGAFYQFKYNVKDKVEYGKENLLEVTVSKMSADASVNNAERLADYWIFGGIFRPVYLEAFPTQHVAYTAIDAKADGAFSMNVHLVNPQAGNEVVAEIVDAAGKVVGTGKATIAKDTMVSIKTNVASPRQWTAETPALYTVNTYIRSGRKNLYQTSEKFGFRTIEVREGDGIYLNGTKIKMKGVNRHVFWPETGRTVNRDIDLMDVKLMKEMNMNAVRCSHYPPDKSFLQLCDSLGLYVLDELAGWQKAYSTKAGSKLVKEMVIRDANHPSIIIWSNGNEGGHNKELDDDYGQYDLSKRPVIHAHHRPGNAFNGIDCNHYEDYYSTKKILEGPNIYMPTEFLHAQDDGGGGTSLADFWELHWNSKLGAGGFLWDLTDEGIVRTDLNNTIDVNRVNAPDGLMGPHREKEGSFFAIKEIYSPVHIKMDKLPASFEGTIPVENRFHFTNLNQCTFQWELADYRKPGDSFTGSMVRKKGTGAGPSIAPTAKGNLKLNLPADWKNYDVLSLTAYDPNKDQLYTWTWNIKTHGQMLDGLVLLTKEQAQAKSKADTTSQKRNNQSDWKVEVTETDSTIMLKGGEVSVKLNKKKGTLTEVLNSTSKNLNFGDGPFMVAGNAKVASVKHYADGDGHVVEVNYSGDMKYAKWKMHGSGWVSLDYEYSLAGDYPFTGITFTYPENFIIGAKWLGKGPYRVWKNRPQGVEYNVWENYYNDVQTGSAPWQYPEFKGYFADVTWMEFNTVEGKFIVATPQEGLFVRRFDFYGLSGIKPHPELPIGNLSFLDNIPPLGTKLALNISANTRNLGPAGEMNKVTGPIKRTLYFYFGLPKPETSPQQFERPVVNELF</sequence>
<evidence type="ECO:0000256" key="6">
    <source>
        <dbReference type="ARBA" id="ARBA00022801"/>
    </source>
</evidence>
<dbReference type="PATRIC" id="fig|1379910.4.peg.2343"/>
<dbReference type="Gene3D" id="2.70.98.10">
    <property type="match status" value="1"/>
</dbReference>
<dbReference type="OrthoDB" id="1007335at2"/>
<dbReference type="InterPro" id="IPR036156">
    <property type="entry name" value="Beta-gal/glucu_dom_sf"/>
</dbReference>
<proteinExistence type="inferred from homology"/>
<dbReference type="InterPro" id="IPR017853">
    <property type="entry name" value="GH"/>
</dbReference>
<feature type="domain" description="Glycosyl hydrolases family 2 sugar binding" evidence="13">
    <location>
        <begin position="57"/>
        <end position="193"/>
    </location>
</feature>
<dbReference type="STRING" id="1379910.TH63_10780"/>
<dbReference type="KEGG" id="ruf:TH63_10780"/>
<dbReference type="Pfam" id="PF00703">
    <property type="entry name" value="Glyco_hydro_2"/>
    <property type="match status" value="1"/>
</dbReference>
<name>A0A0H4WAX5_9BACT</name>
<keyword evidence="10" id="KW-0732">Signal</keyword>
<dbReference type="PRINTS" id="PR00132">
    <property type="entry name" value="GLHYDRLASE2"/>
</dbReference>
<keyword evidence="8 9" id="KW-0326">Glycosidase</keyword>
<evidence type="ECO:0000256" key="7">
    <source>
        <dbReference type="ARBA" id="ARBA00022837"/>
    </source>
</evidence>
<dbReference type="Pfam" id="PF02836">
    <property type="entry name" value="Glyco_hydro_2_C"/>
    <property type="match status" value="1"/>
</dbReference>
<dbReference type="PANTHER" id="PTHR46323">
    <property type="entry name" value="BETA-GALACTOSIDASE"/>
    <property type="match status" value="1"/>
</dbReference>
<feature type="signal peptide" evidence="10">
    <location>
        <begin position="1"/>
        <end position="21"/>
    </location>
</feature>
<evidence type="ECO:0000256" key="9">
    <source>
        <dbReference type="RuleBase" id="RU361154"/>
    </source>
</evidence>
<evidence type="ECO:0000313" key="15">
    <source>
        <dbReference type="Proteomes" id="UP000036458"/>
    </source>
</evidence>
<dbReference type="AlphaFoldDB" id="A0A0H4WAX5"/>
<dbReference type="GO" id="GO:0005990">
    <property type="term" value="P:lactose catabolic process"/>
    <property type="evidence" value="ECO:0007669"/>
    <property type="project" value="TreeGrafter"/>
</dbReference>
<evidence type="ECO:0000256" key="10">
    <source>
        <dbReference type="SAM" id="SignalP"/>
    </source>
</evidence>
<dbReference type="GO" id="GO:0004565">
    <property type="term" value="F:beta-galactosidase activity"/>
    <property type="evidence" value="ECO:0007669"/>
    <property type="project" value="UniProtKB-EC"/>
</dbReference>
<evidence type="ECO:0000259" key="12">
    <source>
        <dbReference type="Pfam" id="PF02836"/>
    </source>
</evidence>
<dbReference type="InterPro" id="IPR023230">
    <property type="entry name" value="Glyco_hydro_2_CS"/>
</dbReference>
<dbReference type="EMBL" id="CP010777">
    <property type="protein sequence ID" value="AKQ47636.1"/>
    <property type="molecule type" value="Genomic_DNA"/>
</dbReference>
<evidence type="ECO:0000256" key="3">
    <source>
        <dbReference type="ARBA" id="ARBA00007401"/>
    </source>
</evidence>
<evidence type="ECO:0000256" key="1">
    <source>
        <dbReference type="ARBA" id="ARBA00001412"/>
    </source>
</evidence>
<accession>A0A0H4WAX5</accession>
<feature type="domain" description="Glycoside hydrolase family 2 immunoglobulin-like beta-sandwich" evidence="11">
    <location>
        <begin position="202"/>
        <end position="295"/>
    </location>
</feature>
<keyword evidence="6 9" id="KW-0378">Hydrolase</keyword>
<dbReference type="GO" id="GO:0030246">
    <property type="term" value="F:carbohydrate binding"/>
    <property type="evidence" value="ECO:0007669"/>
    <property type="project" value="InterPro"/>
</dbReference>
<dbReference type="SUPFAM" id="SSF51445">
    <property type="entry name" value="(Trans)glycosidases"/>
    <property type="match status" value="1"/>
</dbReference>
<comment type="similarity">
    <text evidence="3 9">Belongs to the glycosyl hydrolase 2 family.</text>
</comment>
<protein>
    <recommendedName>
        <fullName evidence="5 9">Beta-galactosidase</fullName>
        <ecNumber evidence="5 9">3.2.1.23</ecNumber>
    </recommendedName>
    <alternativeName>
        <fullName evidence="9">Lactase</fullName>
    </alternativeName>
</protein>
<dbReference type="SUPFAM" id="SSF49303">
    <property type="entry name" value="beta-Galactosidase/glucuronidase domain"/>
    <property type="match status" value="2"/>
</dbReference>
<dbReference type="InterPro" id="IPR006102">
    <property type="entry name" value="Ig-like_GH2"/>
</dbReference>
<evidence type="ECO:0000259" key="11">
    <source>
        <dbReference type="Pfam" id="PF00703"/>
    </source>
</evidence>
<evidence type="ECO:0000256" key="5">
    <source>
        <dbReference type="ARBA" id="ARBA00012756"/>
    </source>
</evidence>
<dbReference type="PANTHER" id="PTHR46323:SF2">
    <property type="entry name" value="BETA-GALACTOSIDASE"/>
    <property type="match status" value="1"/>
</dbReference>
<evidence type="ECO:0000256" key="4">
    <source>
        <dbReference type="ARBA" id="ARBA00011245"/>
    </source>
</evidence>
<evidence type="ECO:0000313" key="14">
    <source>
        <dbReference type="EMBL" id="AKQ47636.1"/>
    </source>
</evidence>
<evidence type="ECO:0000259" key="13">
    <source>
        <dbReference type="Pfam" id="PF02837"/>
    </source>
</evidence>
<dbReference type="InterPro" id="IPR011013">
    <property type="entry name" value="Gal_mutarotase_sf_dom"/>
</dbReference>
<dbReference type="GO" id="GO:0009341">
    <property type="term" value="C:beta-galactosidase complex"/>
    <property type="evidence" value="ECO:0007669"/>
    <property type="project" value="TreeGrafter"/>
</dbReference>
<evidence type="ECO:0000256" key="8">
    <source>
        <dbReference type="ARBA" id="ARBA00023295"/>
    </source>
</evidence>
<reference evidence="14 15" key="1">
    <citation type="submission" date="2015-01" db="EMBL/GenBank/DDBJ databases">
        <title>Rufibacter sp./DG31D/ whole genome sequencing.</title>
        <authorList>
            <person name="Kim M.K."/>
            <person name="Srinivasan S."/>
            <person name="Lee J.-J."/>
        </authorList>
    </citation>
    <scope>NUCLEOTIDE SEQUENCE [LARGE SCALE GENOMIC DNA]</scope>
    <source>
        <strain evidence="14 15">DG31D</strain>
    </source>
</reference>
<feature type="domain" description="Glycoside hydrolase family 2 catalytic" evidence="12">
    <location>
        <begin position="298"/>
        <end position="518"/>
    </location>
</feature>
<dbReference type="InterPro" id="IPR014718">
    <property type="entry name" value="GH-type_carb-bd"/>
</dbReference>
<dbReference type="Gene3D" id="2.60.120.260">
    <property type="entry name" value="Galactose-binding domain-like"/>
    <property type="match status" value="1"/>
</dbReference>
<dbReference type="Pfam" id="PF02837">
    <property type="entry name" value="Glyco_hydro_2_N"/>
    <property type="match status" value="1"/>
</dbReference>
<dbReference type="InterPro" id="IPR050347">
    <property type="entry name" value="Bact_Beta-galactosidase"/>
</dbReference>
<dbReference type="InterPro" id="IPR006104">
    <property type="entry name" value="Glyco_hydro_2_N"/>
</dbReference>
<dbReference type="InterPro" id="IPR006103">
    <property type="entry name" value="Glyco_hydro_2_cat"/>
</dbReference>
<organism evidence="14 15">
    <name type="scientific">Rufibacter radiotolerans</name>
    <dbReference type="NCBI Taxonomy" id="1379910"/>
    <lineage>
        <taxon>Bacteria</taxon>
        <taxon>Pseudomonadati</taxon>
        <taxon>Bacteroidota</taxon>
        <taxon>Cytophagia</taxon>
        <taxon>Cytophagales</taxon>
        <taxon>Hymenobacteraceae</taxon>
        <taxon>Rufibacter</taxon>
    </lineage>
</organism>
<dbReference type="Gene3D" id="2.60.40.10">
    <property type="entry name" value="Immunoglobulins"/>
    <property type="match status" value="1"/>
</dbReference>
<dbReference type="RefSeq" id="WP_048922757.1">
    <property type="nucleotide sequence ID" value="NZ_CP010777.1"/>
</dbReference>
<dbReference type="Gene3D" id="3.20.20.80">
    <property type="entry name" value="Glycosidases"/>
    <property type="match status" value="1"/>
</dbReference>
<gene>
    <name evidence="14" type="ORF">TH63_10780</name>
</gene>
<dbReference type="SUPFAM" id="SSF49785">
    <property type="entry name" value="Galactose-binding domain-like"/>
    <property type="match status" value="1"/>
</dbReference>
<keyword evidence="7" id="KW-0106">Calcium</keyword>
<evidence type="ECO:0000256" key="2">
    <source>
        <dbReference type="ARBA" id="ARBA00001913"/>
    </source>
</evidence>
<dbReference type="EC" id="3.2.1.23" evidence="5 9"/>
<comment type="catalytic activity">
    <reaction evidence="1 9">
        <text>Hydrolysis of terminal non-reducing beta-D-galactose residues in beta-D-galactosides.</text>
        <dbReference type="EC" id="3.2.1.23"/>
    </reaction>
</comment>
<dbReference type="InterPro" id="IPR013783">
    <property type="entry name" value="Ig-like_fold"/>
</dbReference>
<dbReference type="SUPFAM" id="SSF74650">
    <property type="entry name" value="Galactose mutarotase-like"/>
    <property type="match status" value="1"/>
</dbReference>
<dbReference type="Proteomes" id="UP000036458">
    <property type="component" value="Chromosome"/>
</dbReference>
<feature type="chain" id="PRO_5005211636" description="Beta-galactosidase" evidence="10">
    <location>
        <begin position="22"/>
        <end position="972"/>
    </location>
</feature>
<keyword evidence="15" id="KW-1185">Reference proteome</keyword>
<comment type="cofactor">
    <cofactor evidence="2">
        <name>Ca(2+)</name>
        <dbReference type="ChEBI" id="CHEBI:29108"/>
    </cofactor>
</comment>
<comment type="subunit">
    <text evidence="4">Monomer.</text>
</comment>